<dbReference type="RefSeq" id="WP_002593694.1">
    <property type="nucleotide sequence ID" value="NZ_KB850979.1"/>
</dbReference>
<dbReference type="Proteomes" id="UP000013085">
    <property type="component" value="Unassembled WGS sequence"/>
</dbReference>
<reference evidence="1 2" key="1">
    <citation type="submission" date="2013-01" db="EMBL/GenBank/DDBJ databases">
        <title>The Genome Sequence of Clostridium clostridioforme 90A8.</title>
        <authorList>
            <consortium name="The Broad Institute Genome Sequencing Platform"/>
            <person name="Earl A."/>
            <person name="Ward D."/>
            <person name="Feldgarden M."/>
            <person name="Gevers D."/>
            <person name="Courvalin P."/>
            <person name="Lambert T."/>
            <person name="Walker B."/>
            <person name="Young S.K."/>
            <person name="Zeng Q."/>
            <person name="Gargeya S."/>
            <person name="Fitzgerald M."/>
            <person name="Haas B."/>
            <person name="Abouelleil A."/>
            <person name="Alvarado L."/>
            <person name="Arachchi H.M."/>
            <person name="Berlin A.M."/>
            <person name="Chapman S.B."/>
            <person name="Dewar J."/>
            <person name="Goldberg J."/>
            <person name="Griggs A."/>
            <person name="Gujja S."/>
            <person name="Hansen M."/>
            <person name="Howarth C."/>
            <person name="Imamovic A."/>
            <person name="Larimer J."/>
            <person name="McCowan C."/>
            <person name="Murphy C."/>
            <person name="Neiman D."/>
            <person name="Pearson M."/>
            <person name="Priest M."/>
            <person name="Roberts A."/>
            <person name="Saif S."/>
            <person name="Shea T."/>
            <person name="Sisk P."/>
            <person name="Sykes S."/>
            <person name="Wortman J."/>
            <person name="Nusbaum C."/>
            <person name="Birren B."/>
        </authorList>
    </citation>
    <scope>NUCLEOTIDE SEQUENCE [LARGE SCALE GENOMIC DNA]</scope>
    <source>
        <strain evidence="1 2">90A8</strain>
    </source>
</reference>
<evidence type="ECO:0000313" key="2">
    <source>
        <dbReference type="Proteomes" id="UP000013085"/>
    </source>
</evidence>
<dbReference type="AlphaFoldDB" id="A0A0E2HLE0"/>
<gene>
    <name evidence="1" type="ORF">HMPREF1090_03596</name>
</gene>
<evidence type="ECO:0000313" key="1">
    <source>
        <dbReference type="EMBL" id="ENZ12465.1"/>
    </source>
</evidence>
<proteinExistence type="predicted"/>
<protein>
    <submittedName>
        <fullName evidence="1">Uncharacterized protein</fullName>
    </submittedName>
</protein>
<organism evidence="1 2">
    <name type="scientific">[Clostridium] clostridioforme 90A8</name>
    <dbReference type="NCBI Taxonomy" id="999408"/>
    <lineage>
        <taxon>Bacteria</taxon>
        <taxon>Bacillati</taxon>
        <taxon>Bacillota</taxon>
        <taxon>Clostridia</taxon>
        <taxon>Lachnospirales</taxon>
        <taxon>Lachnospiraceae</taxon>
        <taxon>Enterocloster</taxon>
    </lineage>
</organism>
<sequence>MKRRFNKGDIVLCTKFSIEQNMIIDESGIKVVPCVNDTWFNRKAYVSKVYKEYMEQTLGGTYEEKDEYEITFLDDGNTLAWVSGNDLTLMMRNDCAHILSLLGGWNKCF</sequence>
<comment type="caution">
    <text evidence="1">The sequence shown here is derived from an EMBL/GenBank/DDBJ whole genome shotgun (WGS) entry which is preliminary data.</text>
</comment>
<dbReference type="EMBL" id="AGYR01000039">
    <property type="protein sequence ID" value="ENZ12465.1"/>
    <property type="molecule type" value="Genomic_DNA"/>
</dbReference>
<accession>A0A0E2HLE0</accession>
<name>A0A0E2HLE0_9FIRM</name>
<dbReference type="HOGENOM" id="CLU_173860_0_0_9"/>